<feature type="compositionally biased region" description="Basic and acidic residues" evidence="2">
    <location>
        <begin position="412"/>
        <end position="426"/>
    </location>
</feature>
<evidence type="ECO:0000256" key="2">
    <source>
        <dbReference type="SAM" id="MobiDB-lite"/>
    </source>
</evidence>
<feature type="region of interest" description="Disordered" evidence="2">
    <location>
        <begin position="1"/>
        <end position="81"/>
    </location>
</feature>
<evidence type="ECO:0000313" key="6">
    <source>
        <dbReference type="EMBL" id="GAA2455546.1"/>
    </source>
</evidence>
<feature type="transmembrane region" description="Helical" evidence="3">
    <location>
        <begin position="85"/>
        <end position="108"/>
    </location>
</feature>
<dbReference type="EMBL" id="BAAASZ010000031">
    <property type="protein sequence ID" value="GAA2455546.1"/>
    <property type="molecule type" value="Genomic_DNA"/>
</dbReference>
<comment type="similarity">
    <text evidence="1">Belongs to the LytR/CpsA/Psr (LCP) family.</text>
</comment>
<name>A0ABN3KCF4_9ACTN</name>
<feature type="region of interest" description="Disordered" evidence="2">
    <location>
        <begin position="412"/>
        <end position="448"/>
    </location>
</feature>
<accession>A0ABN3KCF4</accession>
<proteinExistence type="inferred from homology"/>
<evidence type="ECO:0000259" key="5">
    <source>
        <dbReference type="Pfam" id="PF13399"/>
    </source>
</evidence>
<evidence type="ECO:0000256" key="1">
    <source>
        <dbReference type="ARBA" id="ARBA00006068"/>
    </source>
</evidence>
<sequence>MGHSAVRGEGAHRRVPRAEDFGWNDSLYDGPEGDGTDADAPAGESAGSDRPAAPASRNGHGPKGPQGPDGSRRDRPRIPRRGKRVLRWTALGLSVLILGTAGVGYFYYEHLNGNLTRKPLNLGGEQLRHGTDANGRSPVNILLLGSDSRGSRRNVELGGARDDADRKPLADVQMLLHLSADRDSMSVLSIPRDTKVTIPECTDPEDGTVHPRTVDRINSSLQHGGPGCTVATWMELTGIPIDHFMMIDFAGVVDMADAVGGVPVCVDANVHDRRSGLRLKKGTTTVTGEQALQWLRTRHGFEDGSDIGRAKAQHMYMNSMVRRLKAGTKLTDPGKLRSLAEAATKALTVDEGIDTVKDLYDLANELKQVPTDRITMATMPWEYSDGGSYVVPKPGEAEEVFSLIRDDIALDGKDAKSEKGAEKGTEDPAAPSDRIPVRVRNGTGSTTLAPVDGRAAVLTDRLHRLGFTRATADPTSVSQANTTLSYADEDRRGDALAVAKALGLPERAVRRSADAEGITLVIGADWRAGVTYPRTKEAAEDRGAPESARALNGGDTEACMRVNRSFTW</sequence>
<dbReference type="NCBIfam" id="TIGR00350">
    <property type="entry name" value="lytR_cpsA_psr"/>
    <property type="match status" value="1"/>
</dbReference>
<dbReference type="InterPro" id="IPR050922">
    <property type="entry name" value="LytR/CpsA/Psr_CW_biosynth"/>
</dbReference>
<evidence type="ECO:0000256" key="3">
    <source>
        <dbReference type="SAM" id="Phobius"/>
    </source>
</evidence>
<evidence type="ECO:0000259" key="4">
    <source>
        <dbReference type="Pfam" id="PF03816"/>
    </source>
</evidence>
<protein>
    <submittedName>
        <fullName evidence="6">LCP family protein</fullName>
    </submittedName>
</protein>
<feature type="domain" description="Cell envelope-related transcriptional attenuator" evidence="4">
    <location>
        <begin position="170"/>
        <end position="325"/>
    </location>
</feature>
<keyword evidence="7" id="KW-1185">Reference proteome</keyword>
<dbReference type="PANTHER" id="PTHR33392:SF6">
    <property type="entry name" value="POLYISOPRENYL-TEICHOIC ACID--PEPTIDOGLYCAN TEICHOIC ACID TRANSFERASE TAGU"/>
    <property type="match status" value="1"/>
</dbReference>
<dbReference type="Proteomes" id="UP001501638">
    <property type="component" value="Unassembled WGS sequence"/>
</dbReference>
<feature type="compositionally biased region" description="Basic and acidic residues" evidence="2">
    <location>
        <begin position="9"/>
        <end position="20"/>
    </location>
</feature>
<evidence type="ECO:0000313" key="7">
    <source>
        <dbReference type="Proteomes" id="UP001501638"/>
    </source>
</evidence>
<dbReference type="Gene3D" id="3.30.70.2390">
    <property type="match status" value="1"/>
</dbReference>
<keyword evidence="3" id="KW-1133">Transmembrane helix</keyword>
<dbReference type="InterPro" id="IPR027381">
    <property type="entry name" value="LytR/CpsA/Psr_C"/>
</dbReference>
<keyword evidence="3" id="KW-0812">Transmembrane</keyword>
<comment type="caution">
    <text evidence="6">The sequence shown here is derived from an EMBL/GenBank/DDBJ whole genome shotgun (WGS) entry which is preliminary data.</text>
</comment>
<dbReference type="InterPro" id="IPR004474">
    <property type="entry name" value="LytR_CpsA_psr"/>
</dbReference>
<feature type="domain" description="LytR/CpsA/Psr regulator C-terminal" evidence="5">
    <location>
        <begin position="435"/>
        <end position="526"/>
    </location>
</feature>
<dbReference type="Pfam" id="PF03816">
    <property type="entry name" value="LytR_cpsA_psr"/>
    <property type="match status" value="1"/>
</dbReference>
<dbReference type="Pfam" id="PF13399">
    <property type="entry name" value="LytR_C"/>
    <property type="match status" value="1"/>
</dbReference>
<organism evidence="6 7">
    <name type="scientific">Streptomyces macrosporus</name>
    <dbReference type="NCBI Taxonomy" id="44032"/>
    <lineage>
        <taxon>Bacteria</taxon>
        <taxon>Bacillati</taxon>
        <taxon>Actinomycetota</taxon>
        <taxon>Actinomycetes</taxon>
        <taxon>Kitasatosporales</taxon>
        <taxon>Streptomycetaceae</taxon>
        <taxon>Streptomyces</taxon>
    </lineage>
</organism>
<keyword evidence="3" id="KW-0472">Membrane</keyword>
<reference evidence="6 7" key="1">
    <citation type="journal article" date="2019" name="Int. J. Syst. Evol. Microbiol.">
        <title>The Global Catalogue of Microorganisms (GCM) 10K type strain sequencing project: providing services to taxonomists for standard genome sequencing and annotation.</title>
        <authorList>
            <consortium name="The Broad Institute Genomics Platform"/>
            <consortium name="The Broad Institute Genome Sequencing Center for Infectious Disease"/>
            <person name="Wu L."/>
            <person name="Ma J."/>
        </authorList>
    </citation>
    <scope>NUCLEOTIDE SEQUENCE [LARGE SCALE GENOMIC DNA]</scope>
    <source>
        <strain evidence="6 7">JCM 6305</strain>
    </source>
</reference>
<dbReference type="Gene3D" id="3.40.630.190">
    <property type="entry name" value="LCP protein"/>
    <property type="match status" value="1"/>
</dbReference>
<gene>
    <name evidence="6" type="ORF">GCM10010405_44420</name>
</gene>
<dbReference type="PANTHER" id="PTHR33392">
    <property type="entry name" value="POLYISOPRENYL-TEICHOIC ACID--PEPTIDOGLYCAN TEICHOIC ACID TRANSFERASE TAGU"/>
    <property type="match status" value="1"/>
</dbReference>